<comment type="subcellular location">
    <subcellularLocation>
        <location evidence="1">Secreted</location>
        <location evidence="1">Extracellular space</location>
    </subcellularLocation>
</comment>
<dbReference type="PANTHER" id="PTHR24256">
    <property type="entry name" value="TRYPTASE-RELATED"/>
    <property type="match status" value="1"/>
</dbReference>
<reference evidence="9 10" key="1">
    <citation type="journal article" date="2015" name="Genome Biol. Evol.">
        <title>The genome of winter moth (Operophtera brumata) provides a genomic perspective on sexual dimorphism and phenology.</title>
        <authorList>
            <person name="Derks M.F."/>
            <person name="Smit S."/>
            <person name="Salis L."/>
            <person name="Schijlen E."/>
            <person name="Bossers A."/>
            <person name="Mateman C."/>
            <person name="Pijl A.S."/>
            <person name="de Ridder D."/>
            <person name="Groenen M.A."/>
            <person name="Visser M.E."/>
            <person name="Megens H.J."/>
        </authorList>
    </citation>
    <scope>NUCLEOTIDE SEQUENCE [LARGE SCALE GENOMIC DNA]</scope>
    <source>
        <strain evidence="9">WM2013NL</strain>
        <tissue evidence="9">Head and thorax</tissue>
    </source>
</reference>
<keyword evidence="4" id="KW-1199">Hemostasis impairing toxin</keyword>
<evidence type="ECO:0000256" key="5">
    <source>
        <dbReference type="ARBA" id="ARBA00024195"/>
    </source>
</evidence>
<dbReference type="GO" id="GO:0090729">
    <property type="term" value="F:toxin activity"/>
    <property type="evidence" value="ECO:0007669"/>
    <property type="project" value="UniProtKB-KW"/>
</dbReference>
<dbReference type="Pfam" id="PF00089">
    <property type="entry name" value="Trypsin"/>
    <property type="match status" value="1"/>
</dbReference>
<sequence>MEGFIVGGEYAKIVNHAHAAFLHIDCVSREHFSFGSWSCGASIINQKSLLTAAHCLRDCGKQSRIKIHVGSENWQKGQIYDCNRFVIHFNYDPRSSTNDICLVQVQSPLTLSRNSSRVALTRRHMHEETATVSGWGMFDDSGEMSELLKFVTQKVMSRIKCIRALSFHAVGVGTICATAEHNDGHAARGDSGSALVVRGYVQIGIVSYRITNAKHIAIYTDVCYFYDWIVAVAKELNCIT</sequence>
<keyword evidence="10" id="KW-1185">Reference proteome</keyword>
<name>A0A0L7LF03_OPEBR</name>
<dbReference type="PROSITE" id="PS00134">
    <property type="entry name" value="TRYPSIN_HIS"/>
    <property type="match status" value="1"/>
</dbReference>
<comment type="caution">
    <text evidence="9">The sequence shown here is derived from an EMBL/GenBank/DDBJ whole genome shotgun (WGS) entry which is preliminary data.</text>
</comment>
<dbReference type="PROSITE" id="PS50240">
    <property type="entry name" value="TRYPSIN_DOM"/>
    <property type="match status" value="1"/>
</dbReference>
<dbReference type="GO" id="GO:0006508">
    <property type="term" value="P:proteolysis"/>
    <property type="evidence" value="ECO:0007669"/>
    <property type="project" value="InterPro"/>
</dbReference>
<dbReference type="InterPro" id="IPR043504">
    <property type="entry name" value="Peptidase_S1_PA_chymotrypsin"/>
</dbReference>
<dbReference type="PRINTS" id="PR00722">
    <property type="entry name" value="CHYMOTRYPSIN"/>
</dbReference>
<keyword evidence="3" id="KW-1015">Disulfide bond</keyword>
<dbReference type="EMBL" id="JTDY01001347">
    <property type="protein sequence ID" value="KOB74133.1"/>
    <property type="molecule type" value="Genomic_DNA"/>
</dbReference>
<dbReference type="SUPFAM" id="SSF50494">
    <property type="entry name" value="Trypsin-like serine proteases"/>
    <property type="match status" value="1"/>
</dbReference>
<dbReference type="STRING" id="104452.A0A0L7LF03"/>
<accession>A0A0L7LF03</accession>
<dbReference type="CDD" id="cd00190">
    <property type="entry name" value="Tryp_SPc"/>
    <property type="match status" value="1"/>
</dbReference>
<proteinExistence type="inferred from homology"/>
<dbReference type="InterPro" id="IPR018114">
    <property type="entry name" value="TRYPSIN_HIS"/>
</dbReference>
<evidence type="ECO:0000256" key="4">
    <source>
        <dbReference type="ARBA" id="ARBA00023240"/>
    </source>
</evidence>
<dbReference type="InterPro" id="IPR001314">
    <property type="entry name" value="Peptidase_S1A"/>
</dbReference>
<dbReference type="GO" id="GO:0005576">
    <property type="term" value="C:extracellular region"/>
    <property type="evidence" value="ECO:0007669"/>
    <property type="project" value="UniProtKB-SubCell"/>
</dbReference>
<dbReference type="InterPro" id="IPR009003">
    <property type="entry name" value="Peptidase_S1_PA"/>
</dbReference>
<evidence type="ECO:0000256" key="1">
    <source>
        <dbReference type="ARBA" id="ARBA00004239"/>
    </source>
</evidence>
<evidence type="ECO:0000256" key="3">
    <source>
        <dbReference type="ARBA" id="ARBA00023157"/>
    </source>
</evidence>
<dbReference type="InterPro" id="IPR051487">
    <property type="entry name" value="Ser/Thr_Proteases_Immune/Dev"/>
</dbReference>
<keyword evidence="2" id="KW-0800">Toxin</keyword>
<evidence type="ECO:0000259" key="8">
    <source>
        <dbReference type="PROSITE" id="PS50240"/>
    </source>
</evidence>
<evidence type="ECO:0000256" key="6">
    <source>
        <dbReference type="ARBA" id="ARBA00055534"/>
    </source>
</evidence>
<feature type="domain" description="Peptidase S1" evidence="8">
    <location>
        <begin position="5"/>
        <end position="234"/>
    </location>
</feature>
<evidence type="ECO:0000313" key="10">
    <source>
        <dbReference type="Proteomes" id="UP000037510"/>
    </source>
</evidence>
<evidence type="ECO:0000313" key="9">
    <source>
        <dbReference type="EMBL" id="KOB74133.1"/>
    </source>
</evidence>
<dbReference type="SMART" id="SM00020">
    <property type="entry name" value="Tryp_SPc"/>
    <property type="match status" value="1"/>
</dbReference>
<protein>
    <recommendedName>
        <fullName evidence="8">Peptidase S1 domain-containing protein</fullName>
    </recommendedName>
</protein>
<comment type="function">
    <text evidence="6">Fibrinolytic activity; shows preferential cleavage of Arg-Gly bonds in all three fibrinogen chains. Contact with the caterpillars causes severe bleeding, due the anticoagulant effect of the protein.</text>
</comment>
<keyword evidence="7" id="KW-1205">Fibrinolytic toxin</keyword>
<gene>
    <name evidence="9" type="ORF">OBRU01_02157</name>
</gene>
<dbReference type="GO" id="GO:0004252">
    <property type="term" value="F:serine-type endopeptidase activity"/>
    <property type="evidence" value="ECO:0007669"/>
    <property type="project" value="InterPro"/>
</dbReference>
<dbReference type="FunFam" id="2.40.10.10:FF:000068">
    <property type="entry name" value="transmembrane protease serine 2"/>
    <property type="match status" value="1"/>
</dbReference>
<evidence type="ECO:0000256" key="2">
    <source>
        <dbReference type="ARBA" id="ARBA00022656"/>
    </source>
</evidence>
<evidence type="ECO:0000256" key="7">
    <source>
        <dbReference type="ARBA" id="ARBA00084094"/>
    </source>
</evidence>
<comment type="similarity">
    <text evidence="5">Belongs to the peptidase S1 family. CLIP subfamily.</text>
</comment>
<dbReference type="Proteomes" id="UP000037510">
    <property type="component" value="Unassembled WGS sequence"/>
</dbReference>
<dbReference type="InterPro" id="IPR001254">
    <property type="entry name" value="Trypsin_dom"/>
</dbReference>
<organism evidence="9 10">
    <name type="scientific">Operophtera brumata</name>
    <name type="common">Winter moth</name>
    <name type="synonym">Phalaena brumata</name>
    <dbReference type="NCBI Taxonomy" id="104452"/>
    <lineage>
        <taxon>Eukaryota</taxon>
        <taxon>Metazoa</taxon>
        <taxon>Ecdysozoa</taxon>
        <taxon>Arthropoda</taxon>
        <taxon>Hexapoda</taxon>
        <taxon>Insecta</taxon>
        <taxon>Pterygota</taxon>
        <taxon>Neoptera</taxon>
        <taxon>Endopterygota</taxon>
        <taxon>Lepidoptera</taxon>
        <taxon>Glossata</taxon>
        <taxon>Ditrysia</taxon>
        <taxon>Geometroidea</taxon>
        <taxon>Geometridae</taxon>
        <taxon>Larentiinae</taxon>
        <taxon>Operophtera</taxon>
    </lineage>
</organism>
<dbReference type="Gene3D" id="2.40.10.10">
    <property type="entry name" value="Trypsin-like serine proteases"/>
    <property type="match status" value="1"/>
</dbReference>
<dbReference type="AlphaFoldDB" id="A0A0L7LF03"/>